<sequence length="396" mass="43575">MPSAMSDANGTVATRDVKAEGQETEDEENGEGKATYKSWKKKYRKMRITFDQKMHDCEELHRQESLALATAKRIAIENDRILDLLLDMNSSAQLPFDKRFDISQDPPEDASFPPLDVDKPEKKPDEPTKSLDTLLKEVPHYTYSQAKEQDPTVVADMEPFSGEPHPPSFLTADDIDDYIHDVDRRIDPDNLLPTLAPVARSNAPLPETNPHALSQTIAMKNPTSVYNWLRKHAPKTFLQDAENAAPAGDEEAAEAPPTDGRRRRGGGASRGETRGGRGSRGGKRASLAAVRAEKAAQRAAEKAAAAAERAAALRRDADSYDHSMDEADSDGPSFATPATGRGKRKRAGRDDDDGYRPRGSSSRPTKKKRKSESADVSTPTVSKRGRKSELSRDRDD</sequence>
<gene>
    <name evidence="4" type="ORF">CFIO01_12106</name>
</gene>
<feature type="domain" description="INO80 complex subunit 3-like middle region" evidence="3">
    <location>
        <begin position="129"/>
        <end position="242"/>
    </location>
</feature>
<dbReference type="KEGG" id="cfj:CFIO01_12106"/>
<evidence type="ECO:0000259" key="3">
    <source>
        <dbReference type="Pfam" id="PF24244"/>
    </source>
</evidence>
<dbReference type="Pfam" id="PF14612">
    <property type="entry name" value="Ino80_Iec3"/>
    <property type="match status" value="1"/>
</dbReference>
<comment type="caution">
    <text evidence="4">The sequence shown here is derived from an EMBL/GenBank/DDBJ whole genome shotgun (WGS) entry which is preliminary data.</text>
</comment>
<name>A0A010RKL3_9PEZI</name>
<feature type="compositionally biased region" description="Basic and acidic residues" evidence="1">
    <location>
        <begin position="291"/>
        <end position="301"/>
    </location>
</feature>
<evidence type="ECO:0000313" key="5">
    <source>
        <dbReference type="Proteomes" id="UP000020467"/>
    </source>
</evidence>
<feature type="domain" description="INO80 complex subunit 3 N-terminal" evidence="2">
    <location>
        <begin position="37"/>
        <end position="104"/>
    </location>
</feature>
<feature type="compositionally biased region" description="Basic and acidic residues" evidence="1">
    <location>
        <begin position="311"/>
        <end position="325"/>
    </location>
</feature>
<dbReference type="InterPro" id="IPR055449">
    <property type="entry name" value="Iec3-like_M"/>
</dbReference>
<accession>A0A010RKL3</accession>
<dbReference type="Pfam" id="PF24244">
    <property type="entry name" value="Iec3-like_M"/>
    <property type="match status" value="1"/>
</dbReference>
<feature type="region of interest" description="Disordered" evidence="1">
    <location>
        <begin position="1"/>
        <end position="36"/>
    </location>
</feature>
<dbReference type="InterPro" id="IPR032742">
    <property type="entry name" value="Iec3_N"/>
</dbReference>
<dbReference type="HOGENOM" id="CLU_038623_1_0_1"/>
<feature type="compositionally biased region" description="Polar residues" evidence="1">
    <location>
        <begin position="1"/>
        <end position="12"/>
    </location>
</feature>
<evidence type="ECO:0000313" key="4">
    <source>
        <dbReference type="EMBL" id="EXF80956.1"/>
    </source>
</evidence>
<dbReference type="EMBL" id="JARH01000412">
    <property type="protein sequence ID" value="EXF80956.1"/>
    <property type="molecule type" value="Genomic_DNA"/>
</dbReference>
<dbReference type="Proteomes" id="UP000020467">
    <property type="component" value="Unassembled WGS sequence"/>
</dbReference>
<dbReference type="STRING" id="1445577.A0A010RKL3"/>
<reference evidence="4 5" key="1">
    <citation type="submission" date="2014-02" db="EMBL/GenBank/DDBJ databases">
        <title>The genome sequence of Colletotrichum fioriniae PJ7.</title>
        <authorList>
            <person name="Baroncelli R."/>
            <person name="Thon M.R."/>
        </authorList>
    </citation>
    <scope>NUCLEOTIDE SEQUENCE [LARGE SCALE GENOMIC DNA]</scope>
    <source>
        <strain evidence="4 5">PJ7</strain>
    </source>
</reference>
<feature type="compositionally biased region" description="Basic and acidic residues" evidence="1">
    <location>
        <begin position="387"/>
        <end position="396"/>
    </location>
</feature>
<proteinExistence type="predicted"/>
<dbReference type="OrthoDB" id="4095124at2759"/>
<feature type="region of interest" description="Disordered" evidence="1">
    <location>
        <begin position="99"/>
        <end position="130"/>
    </location>
</feature>
<dbReference type="AlphaFoldDB" id="A0A010RKL3"/>
<evidence type="ECO:0000259" key="2">
    <source>
        <dbReference type="Pfam" id="PF14612"/>
    </source>
</evidence>
<dbReference type="eggNOG" id="ENOG502SG34">
    <property type="taxonomic scope" value="Eukaryota"/>
</dbReference>
<keyword evidence="5" id="KW-1185">Reference proteome</keyword>
<evidence type="ECO:0000256" key="1">
    <source>
        <dbReference type="SAM" id="MobiDB-lite"/>
    </source>
</evidence>
<organism evidence="4 5">
    <name type="scientific">Colletotrichum fioriniae PJ7</name>
    <dbReference type="NCBI Taxonomy" id="1445577"/>
    <lineage>
        <taxon>Eukaryota</taxon>
        <taxon>Fungi</taxon>
        <taxon>Dikarya</taxon>
        <taxon>Ascomycota</taxon>
        <taxon>Pezizomycotina</taxon>
        <taxon>Sordariomycetes</taxon>
        <taxon>Hypocreomycetidae</taxon>
        <taxon>Glomerellales</taxon>
        <taxon>Glomerellaceae</taxon>
        <taxon>Colletotrichum</taxon>
        <taxon>Colletotrichum acutatum species complex</taxon>
    </lineage>
</organism>
<feature type="region of interest" description="Disordered" evidence="1">
    <location>
        <begin position="237"/>
        <end position="396"/>
    </location>
</feature>
<feature type="compositionally biased region" description="Basic and acidic residues" evidence="1">
    <location>
        <begin position="116"/>
        <end position="130"/>
    </location>
</feature>
<dbReference type="GO" id="GO:0006338">
    <property type="term" value="P:chromatin remodeling"/>
    <property type="evidence" value="ECO:0007669"/>
    <property type="project" value="InterPro"/>
</dbReference>
<dbReference type="GO" id="GO:0031011">
    <property type="term" value="C:Ino80 complex"/>
    <property type="evidence" value="ECO:0007669"/>
    <property type="project" value="InterPro"/>
</dbReference>
<protein>
    <submittedName>
        <fullName evidence="4">Uncharacterized protein</fullName>
    </submittedName>
</protein>